<keyword evidence="3" id="KW-1185">Reference proteome</keyword>
<proteinExistence type="predicted"/>
<protein>
    <submittedName>
        <fullName evidence="2">Uncharacterized protein</fullName>
    </submittedName>
</protein>
<feature type="region of interest" description="Disordered" evidence="1">
    <location>
        <begin position="1"/>
        <end position="65"/>
    </location>
</feature>
<evidence type="ECO:0000313" key="2">
    <source>
        <dbReference type="EMBL" id="RDW67508.1"/>
    </source>
</evidence>
<feature type="compositionally biased region" description="Polar residues" evidence="1">
    <location>
        <begin position="10"/>
        <end position="23"/>
    </location>
</feature>
<gene>
    <name evidence="2" type="ORF">BP6252_08904</name>
</gene>
<dbReference type="AlphaFoldDB" id="A0A3D8R0M8"/>
<name>A0A3D8R0M8_9HELO</name>
<evidence type="ECO:0000256" key="1">
    <source>
        <dbReference type="SAM" id="MobiDB-lite"/>
    </source>
</evidence>
<dbReference type="EMBL" id="PDLM01000010">
    <property type="protein sequence ID" value="RDW67508.1"/>
    <property type="molecule type" value="Genomic_DNA"/>
</dbReference>
<accession>A0A3D8R0M8</accession>
<sequence>MNELLPATEQLVSSNVTTDTQAQQKDESKHENRVVERRPVEQGRTTTSNSTRERDSEQKAPPMTVQKYQKQSNNLEVVKSLDRPQLQEELLNFIEVNEELRLRLNNMTQNLALMYANDPYRKDDTQIIGEVLALRYKIKDWSQQNFTCVAPKSHMEKASDLFGLGNHDEFLAVTTTPGYYTKHDTEGQLPLLVQSWVWQNLCSGVFGDILWAGSSCLERNLQRCKMLDACKTLEHTLKEPMPHRTANDEDIGNYQKWRAQTARLMADRAHTKCIEKAINRIGEIIAKPLRRFENGHSKKASPERGHIFKDDKINDGKNNLAAIMREAVALGRMLSQQIAYYRFEPRPSDAGCDQRRPLHFRPAYMDGSFQNESQETLFHASKPDIAHDNIIVSLIRAPALFKYGTPEGTNYREGTVICKAEVDCTVRKGC</sequence>
<dbReference type="STRING" id="1849047.A0A3D8R0M8"/>
<feature type="compositionally biased region" description="Basic and acidic residues" evidence="1">
    <location>
        <begin position="24"/>
        <end position="41"/>
    </location>
</feature>
<organism evidence="2 3">
    <name type="scientific">Coleophoma cylindrospora</name>
    <dbReference type="NCBI Taxonomy" id="1849047"/>
    <lineage>
        <taxon>Eukaryota</taxon>
        <taxon>Fungi</taxon>
        <taxon>Dikarya</taxon>
        <taxon>Ascomycota</taxon>
        <taxon>Pezizomycotina</taxon>
        <taxon>Leotiomycetes</taxon>
        <taxon>Helotiales</taxon>
        <taxon>Dermateaceae</taxon>
        <taxon>Coleophoma</taxon>
    </lineage>
</organism>
<evidence type="ECO:0000313" key="3">
    <source>
        <dbReference type="Proteomes" id="UP000256645"/>
    </source>
</evidence>
<reference evidence="2 3" key="1">
    <citation type="journal article" date="2018" name="IMA Fungus">
        <title>IMA Genome-F 9: Draft genome sequence of Annulohypoxylon stygium, Aspergillus mulundensis, Berkeleyomyces basicola (syn. Thielaviopsis basicola), Ceratocystis smalleyi, two Cercospora beticola strains, Coleophoma cylindrospora, Fusarium fracticaudum, Phialophora cf. hyalina, and Morchella septimelata.</title>
        <authorList>
            <person name="Wingfield B.D."/>
            <person name="Bills G.F."/>
            <person name="Dong Y."/>
            <person name="Huang W."/>
            <person name="Nel W.J."/>
            <person name="Swalarsk-Parry B.S."/>
            <person name="Vaghefi N."/>
            <person name="Wilken P.M."/>
            <person name="An Z."/>
            <person name="de Beer Z.W."/>
            <person name="De Vos L."/>
            <person name="Chen L."/>
            <person name="Duong T.A."/>
            <person name="Gao Y."/>
            <person name="Hammerbacher A."/>
            <person name="Kikkert J.R."/>
            <person name="Li Y."/>
            <person name="Li H."/>
            <person name="Li K."/>
            <person name="Li Q."/>
            <person name="Liu X."/>
            <person name="Ma X."/>
            <person name="Naidoo K."/>
            <person name="Pethybridge S.J."/>
            <person name="Sun J."/>
            <person name="Steenkamp E.T."/>
            <person name="van der Nest M.A."/>
            <person name="van Wyk S."/>
            <person name="Wingfield M.J."/>
            <person name="Xiong C."/>
            <person name="Yue Q."/>
            <person name="Zhang X."/>
        </authorList>
    </citation>
    <scope>NUCLEOTIDE SEQUENCE [LARGE SCALE GENOMIC DNA]</scope>
    <source>
        <strain evidence="2 3">BP6252</strain>
    </source>
</reference>
<dbReference type="Proteomes" id="UP000256645">
    <property type="component" value="Unassembled WGS sequence"/>
</dbReference>
<dbReference type="OrthoDB" id="3563518at2759"/>
<comment type="caution">
    <text evidence="2">The sequence shown here is derived from an EMBL/GenBank/DDBJ whole genome shotgun (WGS) entry which is preliminary data.</text>
</comment>